<feature type="compositionally biased region" description="Basic residues" evidence="1">
    <location>
        <begin position="13"/>
        <end position="23"/>
    </location>
</feature>
<gene>
    <name evidence="2" type="ORF">NTJ_08552</name>
</gene>
<dbReference type="Proteomes" id="UP001307889">
    <property type="component" value="Chromosome 6"/>
</dbReference>
<protein>
    <submittedName>
        <fullName evidence="2">Uncharacterized protein</fullName>
    </submittedName>
</protein>
<reference evidence="2 3" key="1">
    <citation type="submission" date="2023-09" db="EMBL/GenBank/DDBJ databases">
        <title>Nesidiocoris tenuis whole genome shotgun sequence.</title>
        <authorList>
            <person name="Shibata T."/>
            <person name="Shimoda M."/>
            <person name="Kobayashi T."/>
            <person name="Uehara T."/>
        </authorList>
    </citation>
    <scope>NUCLEOTIDE SEQUENCE [LARGE SCALE GENOMIC DNA]</scope>
    <source>
        <strain evidence="2 3">Japan</strain>
    </source>
</reference>
<proteinExistence type="predicted"/>
<evidence type="ECO:0000313" key="3">
    <source>
        <dbReference type="Proteomes" id="UP001307889"/>
    </source>
</evidence>
<sequence length="73" mass="7636">MPVEGRNTGLRATIRRGTRRRNTSVKAGSGRLDVISADVTEVIKENLGVAQIAQAVIGCGRSAGGEARRDCVG</sequence>
<accession>A0ABN7AU58</accession>
<evidence type="ECO:0000256" key="1">
    <source>
        <dbReference type="SAM" id="MobiDB-lite"/>
    </source>
</evidence>
<keyword evidence="3" id="KW-1185">Reference proteome</keyword>
<feature type="region of interest" description="Disordered" evidence="1">
    <location>
        <begin position="1"/>
        <end position="25"/>
    </location>
</feature>
<evidence type="ECO:0000313" key="2">
    <source>
        <dbReference type="EMBL" id="BES95743.1"/>
    </source>
</evidence>
<organism evidence="2 3">
    <name type="scientific">Nesidiocoris tenuis</name>
    <dbReference type="NCBI Taxonomy" id="355587"/>
    <lineage>
        <taxon>Eukaryota</taxon>
        <taxon>Metazoa</taxon>
        <taxon>Ecdysozoa</taxon>
        <taxon>Arthropoda</taxon>
        <taxon>Hexapoda</taxon>
        <taxon>Insecta</taxon>
        <taxon>Pterygota</taxon>
        <taxon>Neoptera</taxon>
        <taxon>Paraneoptera</taxon>
        <taxon>Hemiptera</taxon>
        <taxon>Heteroptera</taxon>
        <taxon>Panheteroptera</taxon>
        <taxon>Cimicomorpha</taxon>
        <taxon>Miridae</taxon>
        <taxon>Dicyphina</taxon>
        <taxon>Nesidiocoris</taxon>
    </lineage>
</organism>
<dbReference type="EMBL" id="AP028914">
    <property type="protein sequence ID" value="BES95743.1"/>
    <property type="molecule type" value="Genomic_DNA"/>
</dbReference>
<name>A0ABN7AU58_9HEMI</name>